<feature type="non-terminal residue" evidence="1">
    <location>
        <position position="189"/>
    </location>
</feature>
<dbReference type="EMBL" id="MNPL01030237">
    <property type="protein sequence ID" value="OQR67024.1"/>
    <property type="molecule type" value="Genomic_DNA"/>
</dbReference>
<evidence type="ECO:0008006" key="3">
    <source>
        <dbReference type="Google" id="ProtNLM"/>
    </source>
</evidence>
<evidence type="ECO:0000313" key="1">
    <source>
        <dbReference type="EMBL" id="OQR67024.1"/>
    </source>
</evidence>
<organism evidence="1 2">
    <name type="scientific">Tropilaelaps mercedesae</name>
    <dbReference type="NCBI Taxonomy" id="418985"/>
    <lineage>
        <taxon>Eukaryota</taxon>
        <taxon>Metazoa</taxon>
        <taxon>Ecdysozoa</taxon>
        <taxon>Arthropoda</taxon>
        <taxon>Chelicerata</taxon>
        <taxon>Arachnida</taxon>
        <taxon>Acari</taxon>
        <taxon>Parasitiformes</taxon>
        <taxon>Mesostigmata</taxon>
        <taxon>Gamasina</taxon>
        <taxon>Dermanyssoidea</taxon>
        <taxon>Laelapidae</taxon>
        <taxon>Tropilaelaps</taxon>
    </lineage>
</organism>
<reference evidence="1 2" key="1">
    <citation type="journal article" date="2017" name="Gigascience">
        <title>Draft genome of the honey bee ectoparasitic mite, Tropilaelaps mercedesae, is shaped by the parasitic life history.</title>
        <authorList>
            <person name="Dong X."/>
            <person name="Armstrong S.D."/>
            <person name="Xia D."/>
            <person name="Makepeace B.L."/>
            <person name="Darby A.C."/>
            <person name="Kadowaki T."/>
        </authorList>
    </citation>
    <scope>NUCLEOTIDE SEQUENCE [LARGE SCALE GENOMIC DNA]</scope>
    <source>
        <strain evidence="1">Wuxi-XJTLU</strain>
    </source>
</reference>
<dbReference type="OrthoDB" id="548295at2759"/>
<gene>
    <name evidence="1" type="ORF">BIW11_13774</name>
</gene>
<evidence type="ECO:0000313" key="2">
    <source>
        <dbReference type="Proteomes" id="UP000192247"/>
    </source>
</evidence>
<name>A0A1V9X0H2_9ACAR</name>
<dbReference type="AlphaFoldDB" id="A0A1V9X0H2"/>
<keyword evidence="2" id="KW-1185">Reference proteome</keyword>
<accession>A0A1V9X0H2</accession>
<protein>
    <recommendedName>
        <fullName evidence="3">PIN domain-containing protein</fullName>
    </recommendedName>
</protein>
<dbReference type="InParanoid" id="A0A1V9X0H2"/>
<dbReference type="Proteomes" id="UP000192247">
    <property type="component" value="Unassembled WGS sequence"/>
</dbReference>
<proteinExistence type="predicted"/>
<comment type="caution">
    <text evidence="1">The sequence shown here is derived from an EMBL/GenBank/DDBJ whole genome shotgun (WGS) entry which is preliminary data.</text>
</comment>
<sequence>MAYNPWTSGAPSDSEAPVSRTHVIFNTDAYLKIYPYCKAILHSERVKDDENFEDVKLVALAVVFAELCRVANDLKQPTAIASRNLIDEALRVRRQNLESQILTHNYEIFASLSEGRKEDLIVEQALLTQELGCCVAVVTDETLLRLNLPRRGVPVLSVTEFLARFHWLTPAVIADIGDDIALMGEVECA</sequence>